<dbReference type="Proteomes" id="UP001172083">
    <property type="component" value="Unassembled WGS sequence"/>
</dbReference>
<organism evidence="1 2">
    <name type="scientific">Agaribacillus aureus</name>
    <dbReference type="NCBI Taxonomy" id="3051825"/>
    <lineage>
        <taxon>Bacteria</taxon>
        <taxon>Pseudomonadati</taxon>
        <taxon>Bacteroidota</taxon>
        <taxon>Cytophagia</taxon>
        <taxon>Cytophagales</taxon>
        <taxon>Splendidivirgaceae</taxon>
        <taxon>Agaribacillus</taxon>
    </lineage>
</organism>
<evidence type="ECO:0000313" key="2">
    <source>
        <dbReference type="Proteomes" id="UP001172083"/>
    </source>
</evidence>
<accession>A0ABT8L4U8</accession>
<name>A0ABT8L4U8_9BACT</name>
<dbReference type="RefSeq" id="WP_346758101.1">
    <property type="nucleotide sequence ID" value="NZ_JAUJEB010000001.1"/>
</dbReference>
<sequence>MVKNSLNNSVDMNNNIQLKTKANERQTSAESDSINLAIDHLLSFFTGTQTIT</sequence>
<evidence type="ECO:0000313" key="1">
    <source>
        <dbReference type="EMBL" id="MDN5212784.1"/>
    </source>
</evidence>
<protein>
    <submittedName>
        <fullName evidence="1">Uncharacterized protein</fullName>
    </submittedName>
</protein>
<proteinExistence type="predicted"/>
<comment type="caution">
    <text evidence="1">The sequence shown here is derived from an EMBL/GenBank/DDBJ whole genome shotgun (WGS) entry which is preliminary data.</text>
</comment>
<reference evidence="1" key="1">
    <citation type="submission" date="2023-06" db="EMBL/GenBank/DDBJ databases">
        <title>Genomic of Agaribacillus aureum.</title>
        <authorList>
            <person name="Wang G."/>
        </authorList>
    </citation>
    <scope>NUCLEOTIDE SEQUENCE</scope>
    <source>
        <strain evidence="1">BMA12</strain>
    </source>
</reference>
<keyword evidence="2" id="KW-1185">Reference proteome</keyword>
<dbReference type="EMBL" id="JAUJEB010000001">
    <property type="protein sequence ID" value="MDN5212784.1"/>
    <property type="molecule type" value="Genomic_DNA"/>
</dbReference>
<gene>
    <name evidence="1" type="ORF">QQ020_12035</name>
</gene>